<proteinExistence type="predicted"/>
<evidence type="ECO:0000313" key="1">
    <source>
        <dbReference type="EMBL" id="GAH06991.1"/>
    </source>
</evidence>
<reference evidence="1" key="1">
    <citation type="journal article" date="2014" name="Front. Microbiol.">
        <title>High frequency of phylogenetically diverse reductive dehalogenase-homologous genes in deep subseafloor sedimentary metagenomes.</title>
        <authorList>
            <person name="Kawai M."/>
            <person name="Futagami T."/>
            <person name="Toyoda A."/>
            <person name="Takaki Y."/>
            <person name="Nishi S."/>
            <person name="Hori S."/>
            <person name="Arai W."/>
            <person name="Tsubouchi T."/>
            <person name="Morono Y."/>
            <person name="Uchiyama I."/>
            <person name="Ito T."/>
            <person name="Fujiyama A."/>
            <person name="Inagaki F."/>
            <person name="Takami H."/>
        </authorList>
    </citation>
    <scope>NUCLEOTIDE SEQUENCE</scope>
    <source>
        <strain evidence="1">Expedition CK06-06</strain>
    </source>
</reference>
<dbReference type="EMBL" id="BART01032052">
    <property type="protein sequence ID" value="GAH06991.1"/>
    <property type="molecule type" value="Genomic_DNA"/>
</dbReference>
<gene>
    <name evidence="1" type="ORF">S01H4_55522</name>
</gene>
<organism evidence="1">
    <name type="scientific">marine sediment metagenome</name>
    <dbReference type="NCBI Taxonomy" id="412755"/>
    <lineage>
        <taxon>unclassified sequences</taxon>
        <taxon>metagenomes</taxon>
        <taxon>ecological metagenomes</taxon>
    </lineage>
</organism>
<sequence length="78" mass="8646">SAFVLGRDGEVLVSHLGRIESFSELETYLAHTLGRPLNIGHINRTGDSLPYRRAFTAEMRDIVAGVYGRDVEAFGYGF</sequence>
<protein>
    <submittedName>
        <fullName evidence="1">Uncharacterized protein</fullName>
    </submittedName>
</protein>
<name>X1CFD1_9ZZZZ</name>
<feature type="non-terminal residue" evidence="1">
    <location>
        <position position="1"/>
    </location>
</feature>
<comment type="caution">
    <text evidence="1">The sequence shown here is derived from an EMBL/GenBank/DDBJ whole genome shotgun (WGS) entry which is preliminary data.</text>
</comment>
<dbReference type="AlphaFoldDB" id="X1CFD1"/>
<accession>X1CFD1</accession>